<dbReference type="Proteomes" id="UP001162885">
    <property type="component" value="Chromosome"/>
</dbReference>
<comment type="catalytic activity">
    <reaction evidence="1">
        <text>(4aS,6R)-4a-hydroxy-L-erythro-5,6,7,8-tetrahydrobiopterin = (6R)-L-erythro-6,7-dihydrobiopterin + H2O</text>
        <dbReference type="Rhea" id="RHEA:11920"/>
        <dbReference type="ChEBI" id="CHEBI:15377"/>
        <dbReference type="ChEBI" id="CHEBI:15642"/>
        <dbReference type="ChEBI" id="CHEBI:43120"/>
        <dbReference type="EC" id="4.2.1.96"/>
    </reaction>
</comment>
<evidence type="ECO:0000256" key="3">
    <source>
        <dbReference type="ARBA" id="ARBA00013252"/>
    </source>
</evidence>
<evidence type="ECO:0000256" key="5">
    <source>
        <dbReference type="ARBA" id="ARBA00023239"/>
    </source>
</evidence>
<dbReference type="InterPro" id="IPR041581">
    <property type="entry name" value="Glyoxalase_6"/>
</dbReference>
<name>A0AAX2ZQ14_9MYCO</name>
<evidence type="ECO:0000313" key="9">
    <source>
        <dbReference type="Proteomes" id="UP000466683"/>
    </source>
</evidence>
<dbReference type="SUPFAM" id="SSF54593">
    <property type="entry name" value="Glyoxalase/Bleomycin resistance protein/Dihydroxybiphenyl dioxygenase"/>
    <property type="match status" value="1"/>
</dbReference>
<dbReference type="AlphaFoldDB" id="A0AAX2ZQ14"/>
<reference evidence="7 9" key="1">
    <citation type="journal article" date="2019" name="Emerg. Microbes Infect.">
        <title>Comprehensive subspecies identification of 175 nontuberculous mycobacteria species based on 7547 genomic profiles.</title>
        <authorList>
            <person name="Matsumoto Y."/>
            <person name="Kinjo T."/>
            <person name="Motooka D."/>
            <person name="Nabeya D."/>
            <person name="Jung N."/>
            <person name="Uechi K."/>
            <person name="Horii T."/>
            <person name="Iida T."/>
            <person name="Fujita J."/>
            <person name="Nakamura S."/>
        </authorList>
    </citation>
    <scope>NUCLEOTIDE SEQUENCE [LARGE SCALE GENOMIC DNA]</scope>
    <source>
        <strain evidence="7 9">JCM 15653</strain>
    </source>
</reference>
<dbReference type="InterPro" id="IPR029068">
    <property type="entry name" value="Glyas_Bleomycin-R_OHBP_Dase"/>
</dbReference>
<dbReference type="PANTHER" id="PTHR35908:SF1">
    <property type="entry name" value="CONSERVED PROTEIN"/>
    <property type="match status" value="1"/>
</dbReference>
<dbReference type="Pfam" id="PF01329">
    <property type="entry name" value="Pterin_4a"/>
    <property type="match status" value="1"/>
</dbReference>
<organism evidence="8 10">
    <name type="scientific">Mycolicibacterium boenickei</name>
    <dbReference type="NCBI Taxonomy" id="146017"/>
    <lineage>
        <taxon>Bacteria</taxon>
        <taxon>Bacillati</taxon>
        <taxon>Actinomycetota</taxon>
        <taxon>Actinomycetes</taxon>
        <taxon>Mycobacteriales</taxon>
        <taxon>Mycobacteriaceae</taxon>
        <taxon>Mycolicibacterium</taxon>
    </lineage>
</organism>
<keyword evidence="9" id="KW-1185">Reference proteome</keyword>
<gene>
    <name evidence="8" type="ORF">H5U98_18610</name>
    <name evidence="7" type="ORF">MBOE_49540</name>
</gene>
<dbReference type="EC" id="4.2.1.96" evidence="3"/>
<evidence type="ECO:0000313" key="10">
    <source>
        <dbReference type="Proteomes" id="UP001162885"/>
    </source>
</evidence>
<dbReference type="RefSeq" id="WP_077738999.1">
    <property type="nucleotide sequence ID" value="NZ_AP022579.1"/>
</dbReference>
<evidence type="ECO:0000256" key="1">
    <source>
        <dbReference type="ARBA" id="ARBA00001554"/>
    </source>
</evidence>
<proteinExistence type="inferred from homology"/>
<dbReference type="InterPro" id="IPR036428">
    <property type="entry name" value="PCD_sf"/>
</dbReference>
<evidence type="ECO:0000256" key="4">
    <source>
        <dbReference type="ARBA" id="ARBA00021735"/>
    </source>
</evidence>
<dbReference type="PANTHER" id="PTHR35908">
    <property type="entry name" value="HYPOTHETICAL FUSION PROTEIN"/>
    <property type="match status" value="1"/>
</dbReference>
<comment type="similarity">
    <text evidence="2">Belongs to the pterin-4-alpha-carbinolamine dehydratase family.</text>
</comment>
<dbReference type="GO" id="GO:0006729">
    <property type="term" value="P:tetrahydrobiopterin biosynthetic process"/>
    <property type="evidence" value="ECO:0007669"/>
    <property type="project" value="InterPro"/>
</dbReference>
<protein>
    <recommendedName>
        <fullName evidence="4">Putative pterin-4-alpha-carbinolamine dehydratase</fullName>
        <ecNumber evidence="3">4.2.1.96</ecNumber>
    </recommendedName>
</protein>
<dbReference type="Pfam" id="PF18029">
    <property type="entry name" value="Glyoxalase_6"/>
    <property type="match status" value="1"/>
</dbReference>
<reference evidence="8 10" key="3">
    <citation type="journal article" date="2022" name="BMC Genomics">
        <title>Comparative genome analysis of mycobacteria focusing on tRNA and non-coding RNA.</title>
        <authorList>
            <person name="Behra P.R.K."/>
            <person name="Pettersson B.M.F."/>
            <person name="Ramesh M."/>
            <person name="Das S."/>
            <person name="Dasgupta S."/>
            <person name="Kirsebom L.A."/>
        </authorList>
    </citation>
    <scope>NUCLEOTIDE SEQUENCE [LARGE SCALE GENOMIC DNA]</scope>
    <source>
        <strain evidence="8 10">DSM 44677</strain>
    </source>
</reference>
<evidence type="ECO:0000256" key="2">
    <source>
        <dbReference type="ARBA" id="ARBA00006472"/>
    </source>
</evidence>
<evidence type="ECO:0000313" key="7">
    <source>
        <dbReference type="EMBL" id="BBX93305.1"/>
    </source>
</evidence>
<dbReference type="Proteomes" id="UP000466683">
    <property type="component" value="Chromosome"/>
</dbReference>
<dbReference type="EMBL" id="CP060016">
    <property type="protein sequence ID" value="UNB97591.1"/>
    <property type="molecule type" value="Genomic_DNA"/>
</dbReference>
<evidence type="ECO:0000259" key="6">
    <source>
        <dbReference type="Pfam" id="PF18029"/>
    </source>
</evidence>
<reference evidence="7" key="2">
    <citation type="submission" date="2020-02" db="EMBL/GenBank/DDBJ databases">
        <authorList>
            <person name="Matsumoto Y."/>
            <person name="Kinjo T."/>
            <person name="Motooka D."/>
            <person name="Nabeya D."/>
            <person name="Jung N."/>
            <person name="Uechi K."/>
            <person name="Horii T."/>
            <person name="Iida T."/>
            <person name="Fujita J."/>
            <person name="Nakamura S."/>
        </authorList>
    </citation>
    <scope>NUCLEOTIDE SEQUENCE</scope>
    <source>
        <strain evidence="7">JCM 15653</strain>
    </source>
</reference>
<dbReference type="InterPro" id="IPR001533">
    <property type="entry name" value="Pterin_deHydtase"/>
</dbReference>
<accession>A0AAX2ZQ14</accession>
<dbReference type="Gene3D" id="3.10.180.10">
    <property type="entry name" value="2,3-Dihydroxybiphenyl 1,2-Dioxygenase, domain 1"/>
    <property type="match status" value="1"/>
</dbReference>
<evidence type="ECO:0000313" key="8">
    <source>
        <dbReference type="EMBL" id="UNB97591.1"/>
    </source>
</evidence>
<dbReference type="EMBL" id="AP022579">
    <property type="protein sequence ID" value="BBX93305.1"/>
    <property type="molecule type" value="Genomic_DNA"/>
</dbReference>
<dbReference type="SUPFAM" id="SSF55248">
    <property type="entry name" value="PCD-like"/>
    <property type="match status" value="1"/>
</dbReference>
<sequence>MPLNRRDISEAVGPLGWRLVLGAVYTEVLVPSMADAAAAASHAVHAAGRDASGHLSIDIRSDRAVLRLRTRDAHALTERDLELARELSQALAAHGFELTTGAGAIQAFEVAIDALDIGAVRPFWKAVTGYIDEPGNADLNAGLVDPFGRGPAIWFQQMDAPRPQRNRIHLDIDVTHDAAQARVDAALAAGGRLLSDRVAPRFWVLADAEGNEACICTWQGRD</sequence>
<feature type="domain" description="Glyoxalase-like" evidence="6">
    <location>
        <begin position="110"/>
        <end position="216"/>
    </location>
</feature>
<dbReference type="GO" id="GO:0008124">
    <property type="term" value="F:4-alpha-hydroxytetrahydrobiopterin dehydratase activity"/>
    <property type="evidence" value="ECO:0007669"/>
    <property type="project" value="UniProtKB-EC"/>
</dbReference>
<keyword evidence="5" id="KW-0456">Lyase</keyword>